<dbReference type="Gene3D" id="2.60.120.330">
    <property type="entry name" value="B-lactam Antibiotic, Isopenicillin N Synthase, Chain"/>
    <property type="match status" value="1"/>
</dbReference>
<dbReference type="EMBL" id="JAVXUP010000030">
    <property type="protein sequence ID" value="KAK3041616.1"/>
    <property type="molecule type" value="Genomic_DNA"/>
</dbReference>
<dbReference type="SUPFAM" id="SSF51197">
    <property type="entry name" value="Clavaminate synthase-like"/>
    <property type="match status" value="1"/>
</dbReference>
<dbReference type="PROSITE" id="PS51471">
    <property type="entry name" value="FE2OG_OXY"/>
    <property type="match status" value="1"/>
</dbReference>
<dbReference type="InterPro" id="IPR005123">
    <property type="entry name" value="Oxoglu/Fe-dep_dioxygenase_dom"/>
</dbReference>
<sequence length="526" mass="60076">MALFTGLIKIGSGITLTSLQHLSLDLGFVRENAVSNQSKKRGGRPVQSSSTGGINGFINNNHLIDLGFEGNPYTWSNNRRLSENIKERLDKAYGNTQWRILFPDVTVTHLPGKSSDHLPILIRTHKYNILGPKPFRFVAAWTRDTTSYWIIKSAWRQSVMGSDAEILSQKTANTSHALQRWNVSHFGHIQTRLKNLSQKLNSIQQQESTIENLEIEKNLKFEIDEQCKKEESLWHKKSRVQWRTEGDLNTKFLHLCTLISRRRNAIDFIRNREDKWISSREEIGDCLISNFQNLFASSNPVFPADLQGLISPIISKEDRAMLCEIPSVAEISKTLMKFNPLNAPGPNGMPALFYKTYWVTQITDLDQMVTRMVFDNFGVEKYHKSHVEASTYILRVIKYRDPQSSETNIGCGAHTDISFTTILHQNQVSGLQIKTKDGEWIDVAPSTNCSFIVMAAYSFTVWSNGRVHAPMHQVVMKGDKTRYSIALFSYGTWEFIDEEHPLKYKRFDNIQSAAFFSKSKGSLPMQ</sequence>
<dbReference type="InterPro" id="IPR050231">
    <property type="entry name" value="Iron_ascorbate_oxido_reductase"/>
</dbReference>
<evidence type="ECO:0000259" key="1">
    <source>
        <dbReference type="PROSITE" id="PS51471"/>
    </source>
</evidence>
<evidence type="ECO:0000313" key="2">
    <source>
        <dbReference type="EMBL" id="KAK3041616.1"/>
    </source>
</evidence>
<protein>
    <recommendedName>
        <fullName evidence="1">Fe2OG dioxygenase domain-containing protein</fullName>
    </recommendedName>
</protein>
<dbReference type="Proteomes" id="UP001188597">
    <property type="component" value="Unassembled WGS sequence"/>
</dbReference>
<name>A0AA88X7S7_9ASTE</name>
<gene>
    <name evidence="2" type="ORF">RJ639_001426</name>
</gene>
<comment type="caution">
    <text evidence="2">The sequence shown here is derived from an EMBL/GenBank/DDBJ whole genome shotgun (WGS) entry which is preliminary data.</text>
</comment>
<proteinExistence type="predicted"/>
<evidence type="ECO:0000313" key="3">
    <source>
        <dbReference type="Proteomes" id="UP001188597"/>
    </source>
</evidence>
<dbReference type="Pfam" id="PF03171">
    <property type="entry name" value="2OG-FeII_Oxy"/>
    <property type="match status" value="1"/>
</dbReference>
<dbReference type="SUPFAM" id="SSF56219">
    <property type="entry name" value="DNase I-like"/>
    <property type="match status" value="1"/>
</dbReference>
<feature type="domain" description="Fe2OG dioxygenase" evidence="1">
    <location>
        <begin position="390"/>
        <end position="491"/>
    </location>
</feature>
<dbReference type="InterPro" id="IPR027443">
    <property type="entry name" value="IPNS-like_sf"/>
</dbReference>
<dbReference type="InterPro" id="IPR044861">
    <property type="entry name" value="IPNS-like_FE2OG_OXY"/>
</dbReference>
<dbReference type="InterPro" id="IPR036691">
    <property type="entry name" value="Endo/exonu/phosph_ase_sf"/>
</dbReference>
<accession>A0AA88X7S7</accession>
<dbReference type="PANTHER" id="PTHR47990">
    <property type="entry name" value="2-OXOGLUTARATE (2OG) AND FE(II)-DEPENDENT OXYGENASE SUPERFAMILY PROTEIN-RELATED"/>
    <property type="match status" value="1"/>
</dbReference>
<organism evidence="2 3">
    <name type="scientific">Escallonia herrerae</name>
    <dbReference type="NCBI Taxonomy" id="1293975"/>
    <lineage>
        <taxon>Eukaryota</taxon>
        <taxon>Viridiplantae</taxon>
        <taxon>Streptophyta</taxon>
        <taxon>Embryophyta</taxon>
        <taxon>Tracheophyta</taxon>
        <taxon>Spermatophyta</taxon>
        <taxon>Magnoliopsida</taxon>
        <taxon>eudicotyledons</taxon>
        <taxon>Gunneridae</taxon>
        <taxon>Pentapetalae</taxon>
        <taxon>asterids</taxon>
        <taxon>campanulids</taxon>
        <taxon>Escalloniales</taxon>
        <taxon>Escalloniaceae</taxon>
        <taxon>Escallonia</taxon>
    </lineage>
</organism>
<reference evidence="2" key="1">
    <citation type="submission" date="2022-12" db="EMBL/GenBank/DDBJ databases">
        <title>Draft genome assemblies for two species of Escallonia (Escalloniales).</title>
        <authorList>
            <person name="Chanderbali A."/>
            <person name="Dervinis C."/>
            <person name="Anghel I."/>
            <person name="Soltis D."/>
            <person name="Soltis P."/>
            <person name="Zapata F."/>
        </authorList>
    </citation>
    <scope>NUCLEOTIDE SEQUENCE</scope>
    <source>
        <strain evidence="2">UCBG64.0493</strain>
        <tissue evidence="2">Leaf</tissue>
    </source>
</reference>
<dbReference type="AlphaFoldDB" id="A0AA88X7S7"/>
<keyword evidence="3" id="KW-1185">Reference proteome</keyword>